<dbReference type="EMBL" id="JAUNZN010000011">
    <property type="protein sequence ID" value="KAK4814715.1"/>
    <property type="molecule type" value="Genomic_DNA"/>
</dbReference>
<proteinExistence type="predicted"/>
<dbReference type="AlphaFoldDB" id="A0AAN7RSK5"/>
<gene>
    <name evidence="1" type="ORF">QYF61_026294</name>
</gene>
<accession>A0AAN7RSK5</accession>
<reference evidence="1 2" key="1">
    <citation type="journal article" date="2023" name="J. Hered.">
        <title>Chromosome-level genome of the wood stork (Mycteria americana) provides insight into avian chromosome evolution.</title>
        <authorList>
            <person name="Flamio R. Jr."/>
            <person name="Ramstad K.M."/>
        </authorList>
    </citation>
    <scope>NUCLEOTIDE SEQUENCE [LARGE SCALE GENOMIC DNA]</scope>
    <source>
        <strain evidence="1">JAX WOST 10</strain>
    </source>
</reference>
<evidence type="ECO:0000313" key="2">
    <source>
        <dbReference type="Proteomes" id="UP001333110"/>
    </source>
</evidence>
<organism evidence="1 2">
    <name type="scientific">Mycteria americana</name>
    <name type="common">Wood stork</name>
    <dbReference type="NCBI Taxonomy" id="33587"/>
    <lineage>
        <taxon>Eukaryota</taxon>
        <taxon>Metazoa</taxon>
        <taxon>Chordata</taxon>
        <taxon>Craniata</taxon>
        <taxon>Vertebrata</taxon>
        <taxon>Euteleostomi</taxon>
        <taxon>Archelosauria</taxon>
        <taxon>Archosauria</taxon>
        <taxon>Dinosauria</taxon>
        <taxon>Saurischia</taxon>
        <taxon>Theropoda</taxon>
        <taxon>Coelurosauria</taxon>
        <taxon>Aves</taxon>
        <taxon>Neognathae</taxon>
        <taxon>Neoaves</taxon>
        <taxon>Aequornithes</taxon>
        <taxon>Ciconiiformes</taxon>
        <taxon>Ciconiidae</taxon>
        <taxon>Mycteria</taxon>
    </lineage>
</organism>
<comment type="caution">
    <text evidence="1">The sequence shown here is derived from an EMBL/GenBank/DDBJ whole genome shotgun (WGS) entry which is preliminary data.</text>
</comment>
<name>A0AAN7RSK5_MYCAM</name>
<dbReference type="Proteomes" id="UP001333110">
    <property type="component" value="Unassembled WGS sequence"/>
</dbReference>
<evidence type="ECO:0000313" key="1">
    <source>
        <dbReference type="EMBL" id="KAK4814715.1"/>
    </source>
</evidence>
<protein>
    <submittedName>
        <fullName evidence="1">Uncharacterized protein</fullName>
    </submittedName>
</protein>
<sequence length="173" mass="18958">MTISQLFSMACKVRNNREEIEEKEKRGRVTLQASFVGCLEGRPGKRERKYRRGPLLFVADASLNGTSPVWGTRMAGAVAERQSRVAVSSGVGSISPQIDLHGAGTVMLLLRVRRTSEGRGYLNSEEVYIVGSKMSEELSAVSGNVLSSLPLSKNCASIPTRVWLDDKDWNGNQ</sequence>
<keyword evidence="2" id="KW-1185">Reference proteome</keyword>